<feature type="compositionally biased region" description="Polar residues" evidence="5">
    <location>
        <begin position="1283"/>
        <end position="1292"/>
    </location>
</feature>
<gene>
    <name evidence="7" type="ORF">CBRE1094_LOCUS14257</name>
</gene>
<dbReference type="InterPro" id="IPR002153">
    <property type="entry name" value="TRPC_channel"/>
</dbReference>
<organism evidence="7">
    <name type="scientific">Haptolina brevifila</name>
    <dbReference type="NCBI Taxonomy" id="156173"/>
    <lineage>
        <taxon>Eukaryota</taxon>
        <taxon>Haptista</taxon>
        <taxon>Haptophyta</taxon>
        <taxon>Prymnesiophyceae</taxon>
        <taxon>Prymnesiales</taxon>
        <taxon>Prymnesiaceae</taxon>
        <taxon>Haptolina</taxon>
    </lineage>
</organism>
<sequence length="1312" mass="146898">MKAFGMDPADLREYHYVNVGTDEEPIYLTTVPDFLWTGFLDELPDSQKNIPKESSFCMPMSRARRMNCPGQMMPQLGIPPTATHFAFIEGKAVEEKGDTQGKDSPLFKTSELVFPPPFCGWVYYETHSANGTRTHDVLSVTILMRPINVLKRSDLPNFHTMYHRLQFSGPHKVDLDFLDEHDVCSGYKDDNLYEPTNWHNPFAHQCWHPDAGNWQPDSGPWSSVTRCMWVPPGLRIGKYPNLGGAFAFTDLPSKKFNSIGHKDHVKDALLKKPGQKCQASIVYYTLNGVCPPEWLSADDRMKMLDVPMEERFEIFQDAVEIGLGYKWVVSLQTGRQVPHLPVLDDIKPTFQWLPRAIQSSSRESKRASEYAEASEGEGEGASSQCNAGRDPNKKVDVRLISGVAHDLGMTGLMRAAARGNPQVVSALLRAGADPYLKVESLYPPNQSSPKEEYVDRPRSKGKAAMDFALEPTHNTGLRVRKLMCAISLLPGLFSKGVGQTMTYVVATKAAADAARDSSSNEVLEEQCMKVAQEVQEHAVRLLHTLSDYMLADLVITNKCLDALKDAVTYKCNVLLADERVQKALAWRFDGDLVHTLKHNAITIKGMALELPIRSWSTWSFLGLVFMGAYLANFLAIPVVALFPHLEGMIKEWLDQIGVKSSDGLASTWEKEKGFHPSSLYLLNTPFFLFSLWVIMTVALCVMIIEMPTCYDRSWAFPLLIWATAHLVSELKQAEIGGLLKLAWSAFCGSIKDGMKKVAGFFISKCCTPPCPSLTKLVHVQFSEIGTQLSEIGTEAGAKAGANAGANANAGSGADRELLWKGLYFYVADRFNALEVLGGIFTVAGMITLIVEGESETCGGDGLNASLAEVISMDVDDLGSTRIAQRVLSVGLCLKLLSVVLRVLCVSSLGPLVLMVLYMIYDVILWMIIFVAILVSFTAGFLVLVKNDLRDTAVITPDNEDCQSVLRDIRSFNKGALYLFLIMLDVGSANTGCLWEDWQTVYVAPALMIIYQIVTVIMLLNMLIAMMAKTFDVVYDQMKGYHCFLLSQLYVTWSKSPQEFASPFDLLQWFGYIVDYLGVRQNNLRADDVKLEYHGKDPPPNRKEHSDLSKLLTDNPDLTCRKKIKKLEEKVSIYEGVGKRKDDRKPRMVLNSTKSMRFKSAHLTIPKLKEMHVALDGDYVKILAADKQTSYYFVPKMCEKRKDDLAPYDHSMPYYHEEVRTLKMWREKYTVETLLDISTTEEADEIDVYEKLQGELEKKVEDATKEVLDRFDKLVNKLDRQDAPDSTQNASPSDSHEPEYDANNKTADADAGE</sequence>
<evidence type="ECO:0008006" key="8">
    <source>
        <dbReference type="Google" id="ProtNLM"/>
    </source>
</evidence>
<evidence type="ECO:0000256" key="2">
    <source>
        <dbReference type="ARBA" id="ARBA00023065"/>
    </source>
</evidence>
<proteinExistence type="predicted"/>
<feature type="transmembrane region" description="Helical" evidence="6">
    <location>
        <begin position="975"/>
        <end position="994"/>
    </location>
</feature>
<dbReference type="EMBL" id="HBGU01026273">
    <property type="protein sequence ID" value="CAD9445604.1"/>
    <property type="molecule type" value="Transcribed_RNA"/>
</dbReference>
<evidence type="ECO:0000256" key="1">
    <source>
        <dbReference type="ARBA" id="ARBA00022448"/>
    </source>
</evidence>
<dbReference type="PANTHER" id="PTHR10117:SF54">
    <property type="entry name" value="TRANSIENT RECEPTOR POTENTIAL-GAMMA PROTEIN"/>
    <property type="match status" value="1"/>
</dbReference>
<dbReference type="PANTHER" id="PTHR10117">
    <property type="entry name" value="TRANSIENT RECEPTOR POTENTIAL CHANNEL"/>
    <property type="match status" value="1"/>
</dbReference>
<keyword evidence="2" id="KW-0406">Ion transport</keyword>
<dbReference type="PROSITE" id="PS50297">
    <property type="entry name" value="ANK_REP_REGION"/>
    <property type="match status" value="1"/>
</dbReference>
<evidence type="ECO:0000256" key="5">
    <source>
        <dbReference type="SAM" id="MobiDB-lite"/>
    </source>
</evidence>
<feature type="transmembrane region" description="Helical" evidence="6">
    <location>
        <begin position="923"/>
        <end position="944"/>
    </location>
</feature>
<dbReference type="GO" id="GO:0034703">
    <property type="term" value="C:cation channel complex"/>
    <property type="evidence" value="ECO:0007669"/>
    <property type="project" value="TreeGrafter"/>
</dbReference>
<evidence type="ECO:0000256" key="4">
    <source>
        <dbReference type="PROSITE-ProRule" id="PRU00023"/>
    </source>
</evidence>
<keyword evidence="1" id="KW-0813">Transport</keyword>
<keyword evidence="6" id="KW-0812">Transmembrane</keyword>
<dbReference type="GO" id="GO:0015279">
    <property type="term" value="F:store-operated calcium channel activity"/>
    <property type="evidence" value="ECO:0007669"/>
    <property type="project" value="TreeGrafter"/>
</dbReference>
<feature type="transmembrane region" description="Helical" evidence="6">
    <location>
        <begin position="1000"/>
        <end position="1019"/>
    </location>
</feature>
<feature type="transmembrane region" description="Helical" evidence="6">
    <location>
        <begin position="686"/>
        <end position="704"/>
    </location>
</feature>
<evidence type="ECO:0000313" key="7">
    <source>
        <dbReference type="EMBL" id="CAD9445604.1"/>
    </source>
</evidence>
<dbReference type="PROSITE" id="PS50088">
    <property type="entry name" value="ANK_REPEAT"/>
    <property type="match status" value="1"/>
</dbReference>
<accession>A0A7S2GEF9</accession>
<feature type="repeat" description="ANK" evidence="4">
    <location>
        <begin position="407"/>
        <end position="439"/>
    </location>
</feature>
<protein>
    <recommendedName>
        <fullName evidence="8">Ion transport domain-containing protein</fullName>
    </recommendedName>
</protein>
<feature type="region of interest" description="Disordered" evidence="5">
    <location>
        <begin position="363"/>
        <end position="391"/>
    </location>
</feature>
<feature type="transmembrane region" description="Helical" evidence="6">
    <location>
        <begin position="620"/>
        <end position="642"/>
    </location>
</feature>
<keyword evidence="6" id="KW-0472">Membrane</keyword>
<dbReference type="GO" id="GO:0070679">
    <property type="term" value="F:inositol 1,4,5 trisphosphate binding"/>
    <property type="evidence" value="ECO:0007669"/>
    <property type="project" value="TreeGrafter"/>
</dbReference>
<keyword evidence="3" id="KW-0407">Ion channel</keyword>
<keyword evidence="6" id="KW-1133">Transmembrane helix</keyword>
<name>A0A7S2GEF9_9EUKA</name>
<dbReference type="GO" id="GO:0005886">
    <property type="term" value="C:plasma membrane"/>
    <property type="evidence" value="ECO:0007669"/>
    <property type="project" value="TreeGrafter"/>
</dbReference>
<evidence type="ECO:0000256" key="6">
    <source>
        <dbReference type="SAM" id="Phobius"/>
    </source>
</evidence>
<dbReference type="InterPro" id="IPR002110">
    <property type="entry name" value="Ankyrin_rpt"/>
</dbReference>
<evidence type="ECO:0000256" key="3">
    <source>
        <dbReference type="ARBA" id="ARBA00023303"/>
    </source>
</evidence>
<feature type="region of interest" description="Disordered" evidence="5">
    <location>
        <begin position="1275"/>
        <end position="1312"/>
    </location>
</feature>
<dbReference type="GO" id="GO:0051480">
    <property type="term" value="P:regulation of cytosolic calcium ion concentration"/>
    <property type="evidence" value="ECO:0007669"/>
    <property type="project" value="TreeGrafter"/>
</dbReference>
<keyword evidence="4" id="KW-0040">ANK repeat</keyword>
<feature type="transmembrane region" description="Helical" evidence="6">
    <location>
        <begin position="891"/>
        <end position="917"/>
    </location>
</feature>
<reference evidence="7" key="1">
    <citation type="submission" date="2021-01" db="EMBL/GenBank/DDBJ databases">
        <authorList>
            <person name="Corre E."/>
            <person name="Pelletier E."/>
            <person name="Niang G."/>
            <person name="Scheremetjew M."/>
            <person name="Finn R."/>
            <person name="Kale V."/>
            <person name="Holt S."/>
            <person name="Cochrane G."/>
            <person name="Meng A."/>
            <person name="Brown T."/>
            <person name="Cohen L."/>
        </authorList>
    </citation>
    <scope>NUCLEOTIDE SEQUENCE</scope>
    <source>
        <strain evidence="7">UTEX LB 985</strain>
    </source>
</reference>